<dbReference type="GO" id="GO:0048038">
    <property type="term" value="F:quinone binding"/>
    <property type="evidence" value="ECO:0007669"/>
    <property type="project" value="UniProtKB-KW"/>
</dbReference>
<name>A0A928UXE9_9SPHI</name>
<evidence type="ECO:0000313" key="11">
    <source>
        <dbReference type="Proteomes" id="UP000616201"/>
    </source>
</evidence>
<dbReference type="RefSeq" id="WP_196935191.1">
    <property type="nucleotide sequence ID" value="NZ_MU158698.1"/>
</dbReference>
<evidence type="ECO:0000313" key="10">
    <source>
        <dbReference type="EMBL" id="MBE8713241.1"/>
    </source>
</evidence>
<evidence type="ECO:0000256" key="5">
    <source>
        <dbReference type="ARBA" id="ARBA00022989"/>
    </source>
</evidence>
<protein>
    <recommendedName>
        <fullName evidence="7">NADH-quinone oxidoreductase subunit A</fullName>
        <ecNumber evidence="7">7.1.1.-</ecNumber>
    </recommendedName>
    <alternativeName>
        <fullName evidence="7">NADH dehydrogenase I subunit A</fullName>
    </alternativeName>
    <alternativeName>
        <fullName evidence="7">NDH-1 subunit A</fullName>
    </alternativeName>
    <alternativeName>
        <fullName evidence="7">NUO1</fullName>
    </alternativeName>
</protein>
<dbReference type="GO" id="GO:0008137">
    <property type="term" value="F:NADH dehydrogenase (ubiquinone) activity"/>
    <property type="evidence" value="ECO:0007669"/>
    <property type="project" value="InterPro"/>
</dbReference>
<keyword evidence="7" id="KW-1003">Cell membrane</keyword>
<dbReference type="AlphaFoldDB" id="A0A928UXE9"/>
<evidence type="ECO:0000256" key="7">
    <source>
        <dbReference type="HAMAP-Rule" id="MF_01394"/>
    </source>
</evidence>
<feature type="transmembrane region" description="Helical" evidence="7">
    <location>
        <begin position="65"/>
        <end position="89"/>
    </location>
</feature>
<evidence type="ECO:0000256" key="4">
    <source>
        <dbReference type="ARBA" id="ARBA00022692"/>
    </source>
</evidence>
<dbReference type="InterPro" id="IPR023043">
    <property type="entry name" value="NAD(P)H_OxRDtase_bac/plastid"/>
</dbReference>
<evidence type="ECO:0000256" key="8">
    <source>
        <dbReference type="RuleBase" id="RU003639"/>
    </source>
</evidence>
<keyword evidence="6 7" id="KW-0472">Membrane</keyword>
<comment type="subunit">
    <text evidence="7">NDH-1 is composed of 14 different subunits. Subunits NuoA, H, J, K, L, M, N constitute the membrane sector of the complex.</text>
</comment>
<dbReference type="Proteomes" id="UP000616201">
    <property type="component" value="Unassembled WGS sequence"/>
</dbReference>
<accession>A0A928UXE9</accession>
<reference evidence="10" key="1">
    <citation type="submission" date="2018-02" db="EMBL/GenBank/DDBJ databases">
        <authorList>
            <person name="Vasarhelyi B.M."/>
            <person name="Deshmukh S."/>
            <person name="Balint B."/>
            <person name="Kukolya J."/>
        </authorList>
    </citation>
    <scope>NUCLEOTIDE SEQUENCE</scope>
    <source>
        <strain evidence="10">KB22</strain>
    </source>
</reference>
<dbReference type="GO" id="GO:0030964">
    <property type="term" value="C:NADH dehydrogenase complex"/>
    <property type="evidence" value="ECO:0007669"/>
    <property type="project" value="TreeGrafter"/>
</dbReference>
<feature type="transmembrane region" description="Helical" evidence="7">
    <location>
        <begin position="12"/>
        <end position="34"/>
    </location>
</feature>
<feature type="transmembrane region" description="Helical" evidence="7">
    <location>
        <begin position="101"/>
        <end position="124"/>
    </location>
</feature>
<dbReference type="EMBL" id="PRDK01000004">
    <property type="protein sequence ID" value="MBE8713241.1"/>
    <property type="molecule type" value="Genomic_DNA"/>
</dbReference>
<proteinExistence type="inferred from homology"/>
<dbReference type="InterPro" id="IPR000440">
    <property type="entry name" value="NADH_UbQ/plastoQ_OxRdtase_su3"/>
</dbReference>
<keyword evidence="7 8" id="KW-0874">Quinone</keyword>
<organism evidence="10 11">
    <name type="scientific">Sphingobacterium hungaricum</name>
    <dbReference type="NCBI Taxonomy" id="2082723"/>
    <lineage>
        <taxon>Bacteria</taxon>
        <taxon>Pseudomonadati</taxon>
        <taxon>Bacteroidota</taxon>
        <taxon>Sphingobacteriia</taxon>
        <taxon>Sphingobacteriales</taxon>
        <taxon>Sphingobacteriaceae</taxon>
        <taxon>Sphingobacterium</taxon>
    </lineage>
</organism>
<keyword evidence="11" id="KW-1185">Reference proteome</keyword>
<dbReference type="HAMAP" id="MF_01394">
    <property type="entry name" value="NDH1_NuoA"/>
    <property type="match status" value="1"/>
</dbReference>
<keyword evidence="7 8" id="KW-0520">NAD</keyword>
<dbReference type="Pfam" id="PF00507">
    <property type="entry name" value="Oxidored_q4"/>
    <property type="match status" value="1"/>
</dbReference>
<sequence>MDDPAQLSAYGNVLLFAIVGLLLVCATLFLGTILSPKNPNPIKLSTYECGEDAIGTSWIQFNPRFYVIALVFLLFDVELIFVFPWATVFGNADFIAADARWGWFTLIEMGLFIGILILGLVYVWKNGDLNWIKPTHVKPTVDVAIPSSAYANLNEKIYVVKDYREATVPEEKPETTSPAPTKATFKPKFKPKTS</sequence>
<keyword evidence="5 7" id="KW-1133">Transmembrane helix</keyword>
<dbReference type="GO" id="GO:0050136">
    <property type="term" value="F:NADH dehydrogenase (quinone) (non-electrogenic) activity"/>
    <property type="evidence" value="ECO:0007669"/>
    <property type="project" value="UniProtKB-UniRule"/>
</dbReference>
<evidence type="ECO:0000256" key="6">
    <source>
        <dbReference type="ARBA" id="ARBA00023136"/>
    </source>
</evidence>
<feature type="compositionally biased region" description="Low complexity" evidence="9">
    <location>
        <begin position="175"/>
        <end position="184"/>
    </location>
</feature>
<comment type="subcellular location">
    <subcellularLocation>
        <location evidence="7 8">Cell membrane</location>
        <topology evidence="7 8">Multi-pass membrane protein</topology>
    </subcellularLocation>
    <subcellularLocation>
        <location evidence="1">Membrane</location>
        <topology evidence="1">Multi-pass membrane protein</topology>
    </subcellularLocation>
</comment>
<comment type="catalytic activity">
    <reaction evidence="7 8">
        <text>a quinone + NADH + 5 H(+)(in) = a quinol + NAD(+) + 4 H(+)(out)</text>
        <dbReference type="Rhea" id="RHEA:57888"/>
        <dbReference type="ChEBI" id="CHEBI:15378"/>
        <dbReference type="ChEBI" id="CHEBI:24646"/>
        <dbReference type="ChEBI" id="CHEBI:57540"/>
        <dbReference type="ChEBI" id="CHEBI:57945"/>
        <dbReference type="ChEBI" id="CHEBI:132124"/>
    </reaction>
</comment>
<evidence type="ECO:0000256" key="3">
    <source>
        <dbReference type="ARBA" id="ARBA00022448"/>
    </source>
</evidence>
<keyword evidence="3 7" id="KW-0813">Transport</keyword>
<gene>
    <name evidence="7" type="primary">nuoA</name>
    <name evidence="10" type="ORF">C4F49_06085</name>
</gene>
<keyword evidence="4 7" id="KW-0812">Transmembrane</keyword>
<evidence type="ECO:0000256" key="9">
    <source>
        <dbReference type="SAM" id="MobiDB-lite"/>
    </source>
</evidence>
<dbReference type="Gene3D" id="1.20.58.1610">
    <property type="entry name" value="NADH:ubiquinone/plastoquinone oxidoreductase, chain 3"/>
    <property type="match status" value="1"/>
</dbReference>
<evidence type="ECO:0000256" key="2">
    <source>
        <dbReference type="ARBA" id="ARBA00008472"/>
    </source>
</evidence>
<feature type="compositionally biased region" description="Basic residues" evidence="9">
    <location>
        <begin position="185"/>
        <end position="194"/>
    </location>
</feature>
<dbReference type="GO" id="GO:0005886">
    <property type="term" value="C:plasma membrane"/>
    <property type="evidence" value="ECO:0007669"/>
    <property type="project" value="UniProtKB-SubCell"/>
</dbReference>
<keyword evidence="7" id="KW-1278">Translocase</keyword>
<dbReference type="EC" id="7.1.1.-" evidence="7"/>
<evidence type="ECO:0000256" key="1">
    <source>
        <dbReference type="ARBA" id="ARBA00004141"/>
    </source>
</evidence>
<dbReference type="InterPro" id="IPR038430">
    <property type="entry name" value="NDAH_ubi_oxred_su3_sf"/>
</dbReference>
<comment type="similarity">
    <text evidence="2 7 8">Belongs to the complex I subunit 3 family.</text>
</comment>
<feature type="region of interest" description="Disordered" evidence="9">
    <location>
        <begin position="168"/>
        <end position="194"/>
    </location>
</feature>
<comment type="function">
    <text evidence="7">NDH-1 shuttles electrons from NADH, via FMN and iron-sulfur (Fe-S) centers, to quinones in the respiratory chain. The immediate electron acceptor for the enzyme in this species is believed to be a menaquinone. Couples the redox reaction to proton translocation (for every two electrons transferred, four hydrogen ions are translocated across the cytoplasmic membrane), and thus conserves the redox energy in a proton gradient.</text>
</comment>
<dbReference type="PANTHER" id="PTHR11058">
    <property type="entry name" value="NADH-UBIQUINONE OXIDOREDUCTASE CHAIN 3"/>
    <property type="match status" value="1"/>
</dbReference>
<dbReference type="PANTHER" id="PTHR11058:SF9">
    <property type="entry name" value="NADH-UBIQUINONE OXIDOREDUCTASE CHAIN 3"/>
    <property type="match status" value="1"/>
</dbReference>
<comment type="caution">
    <text evidence="10">The sequence shown here is derived from an EMBL/GenBank/DDBJ whole genome shotgun (WGS) entry which is preliminary data.</text>
</comment>